<feature type="compositionally biased region" description="Polar residues" evidence="2">
    <location>
        <begin position="546"/>
        <end position="555"/>
    </location>
</feature>
<reference evidence="3" key="2">
    <citation type="journal article" date="2007" name="Science">
        <title>Draft genome sequence of the sexually transmitted pathogen Trichomonas vaginalis.</title>
        <authorList>
            <person name="Carlton J.M."/>
            <person name="Hirt R.P."/>
            <person name="Silva J.C."/>
            <person name="Delcher A.L."/>
            <person name="Schatz M."/>
            <person name="Zhao Q."/>
            <person name="Wortman J.R."/>
            <person name="Bidwell S.L."/>
            <person name="Alsmark U.C.M."/>
            <person name="Besteiro S."/>
            <person name="Sicheritz-Ponten T."/>
            <person name="Noel C.J."/>
            <person name="Dacks J.B."/>
            <person name="Foster P.G."/>
            <person name="Simillion C."/>
            <person name="Van de Peer Y."/>
            <person name="Miranda-Saavedra D."/>
            <person name="Barton G.J."/>
            <person name="Westrop G.D."/>
            <person name="Mueller S."/>
            <person name="Dessi D."/>
            <person name="Fiori P.L."/>
            <person name="Ren Q."/>
            <person name="Paulsen I."/>
            <person name="Zhang H."/>
            <person name="Bastida-Corcuera F.D."/>
            <person name="Simoes-Barbosa A."/>
            <person name="Brown M.T."/>
            <person name="Hayes R.D."/>
            <person name="Mukherjee M."/>
            <person name="Okumura C.Y."/>
            <person name="Schneider R."/>
            <person name="Smith A.J."/>
            <person name="Vanacova S."/>
            <person name="Villalvazo M."/>
            <person name="Haas B.J."/>
            <person name="Pertea M."/>
            <person name="Feldblyum T.V."/>
            <person name="Utterback T.R."/>
            <person name="Shu C.L."/>
            <person name="Osoegawa K."/>
            <person name="de Jong P.J."/>
            <person name="Hrdy I."/>
            <person name="Horvathova L."/>
            <person name="Zubacova Z."/>
            <person name="Dolezal P."/>
            <person name="Malik S.B."/>
            <person name="Logsdon J.M. Jr."/>
            <person name="Henze K."/>
            <person name="Gupta A."/>
            <person name="Wang C.C."/>
            <person name="Dunne R.L."/>
            <person name="Upcroft J.A."/>
            <person name="Upcroft P."/>
            <person name="White O."/>
            <person name="Salzberg S.L."/>
            <person name="Tang P."/>
            <person name="Chiu C.-H."/>
            <person name="Lee Y.-S."/>
            <person name="Embley T.M."/>
            <person name="Coombs G.H."/>
            <person name="Mottram J.C."/>
            <person name="Tachezy J."/>
            <person name="Fraser-Liggett C.M."/>
            <person name="Johnson P.J."/>
        </authorList>
    </citation>
    <scope>NUCLEOTIDE SEQUENCE [LARGE SCALE GENOMIC DNA]</scope>
    <source>
        <strain evidence="3">G3</strain>
    </source>
</reference>
<name>A2EMA4_TRIV3</name>
<feature type="compositionally biased region" description="Basic and acidic residues" evidence="2">
    <location>
        <begin position="499"/>
        <end position="510"/>
    </location>
</feature>
<feature type="coiled-coil region" evidence="1">
    <location>
        <begin position="120"/>
        <end position="147"/>
    </location>
</feature>
<evidence type="ECO:0000256" key="1">
    <source>
        <dbReference type="SAM" id="Coils"/>
    </source>
</evidence>
<dbReference type="VEuPathDB" id="TrichDB:TVAGG3_0707460"/>
<gene>
    <name evidence="3" type="ORF">TVAG_470590</name>
</gene>
<feature type="compositionally biased region" description="Basic residues" evidence="2">
    <location>
        <begin position="288"/>
        <end position="304"/>
    </location>
</feature>
<dbReference type="KEGG" id="tva:4764091"/>
<feature type="compositionally biased region" description="Polar residues" evidence="2">
    <location>
        <begin position="365"/>
        <end position="383"/>
    </location>
</feature>
<dbReference type="SMR" id="A2EMA4"/>
<sequence length="603" mass="68895">MSFLKVPPWKYPSKQQSPKQHPMKDTLKFHEEKDERPFNWVLSDSLPLSSQSFNEQNQQFYDFLVNFLSANVFAPQNVDQVSRLISILQYTIGFSFAREQDLQKRVQRANEKLASVYSIAASQKQQISDLKSENKAKSAKLRTMTKQIEKNTQEPKSHTVEISPKQNLPNVVNDDLTVTILDQLNLRALDATQRAEDDMAMWMEKKFAKLESKIDQVQKAQTMRNNDYGQNNNTLQPSYTPRKHTKQQKPGAFLIFDDLAKTVPPPPPPPVSSSEQLVSEASPEKVTIRKRISASPPSRRKRVQKAQSLSSESSDDSSVALILKQPVKLSEITDSDDDHSKDQNSRSMRRRAKQDVIILSDSDESQNYSAKPSEKSNNQQNSQGKKDDKPKKDSEPSKIDQPPKSDKKPEPKKEEKQEIKEEPKKPVKEEKPKKEDPKPDPKPAPKQEEPDKKKDQKNNKPKELDNENSKKYSFEKPVAITKAPDAENSDDYILEQDPEEHQVHATTRDVDLDEVEFQSSELADSEENDKGSEKEIKFTFTPPPKSSTNNTSMRGSNWKETDIDSEEEDYSLSSADKKNESFSVSVQEDAKAKPRKRGRQSFY</sequence>
<evidence type="ECO:0000256" key="2">
    <source>
        <dbReference type="SAM" id="MobiDB-lite"/>
    </source>
</evidence>
<protein>
    <submittedName>
        <fullName evidence="3">Uncharacterized protein</fullName>
    </submittedName>
</protein>
<feature type="compositionally biased region" description="Polar residues" evidence="2">
    <location>
        <begin position="223"/>
        <end position="239"/>
    </location>
</feature>
<feature type="region of interest" description="Disordered" evidence="2">
    <location>
        <begin position="223"/>
        <end position="603"/>
    </location>
</feature>
<feature type="compositionally biased region" description="Basic and acidic residues" evidence="2">
    <location>
        <begin position="384"/>
        <end position="474"/>
    </location>
</feature>
<evidence type="ECO:0000313" key="3">
    <source>
        <dbReference type="EMBL" id="EAY06216.1"/>
    </source>
</evidence>
<proteinExistence type="predicted"/>
<feature type="compositionally biased region" description="Basic and acidic residues" evidence="2">
    <location>
        <begin position="528"/>
        <end position="537"/>
    </location>
</feature>
<reference evidence="3" key="1">
    <citation type="submission" date="2006-10" db="EMBL/GenBank/DDBJ databases">
        <authorList>
            <person name="Amadeo P."/>
            <person name="Zhao Q."/>
            <person name="Wortman J."/>
            <person name="Fraser-Liggett C."/>
            <person name="Carlton J."/>
        </authorList>
    </citation>
    <scope>NUCLEOTIDE SEQUENCE</scope>
    <source>
        <strain evidence="3">G3</strain>
    </source>
</reference>
<dbReference type="EMBL" id="DS113429">
    <property type="protein sequence ID" value="EAY06216.1"/>
    <property type="molecule type" value="Genomic_DNA"/>
</dbReference>
<accession>A2EMA4</accession>
<keyword evidence="4" id="KW-1185">Reference proteome</keyword>
<feature type="region of interest" description="Disordered" evidence="2">
    <location>
        <begin position="1"/>
        <end position="25"/>
    </location>
</feature>
<feature type="compositionally biased region" description="Basic residues" evidence="2">
    <location>
        <begin position="593"/>
        <end position="603"/>
    </location>
</feature>
<dbReference type="Proteomes" id="UP000001542">
    <property type="component" value="Unassembled WGS sequence"/>
</dbReference>
<feature type="compositionally biased region" description="Acidic residues" evidence="2">
    <location>
        <begin position="487"/>
        <end position="498"/>
    </location>
</feature>
<evidence type="ECO:0000313" key="4">
    <source>
        <dbReference type="Proteomes" id="UP000001542"/>
    </source>
</evidence>
<organism evidence="3 4">
    <name type="scientific">Trichomonas vaginalis (strain ATCC PRA-98 / G3)</name>
    <dbReference type="NCBI Taxonomy" id="412133"/>
    <lineage>
        <taxon>Eukaryota</taxon>
        <taxon>Metamonada</taxon>
        <taxon>Parabasalia</taxon>
        <taxon>Trichomonadida</taxon>
        <taxon>Trichomonadidae</taxon>
        <taxon>Trichomonas</taxon>
    </lineage>
</organism>
<dbReference type="VEuPathDB" id="TrichDB:TVAG_470590"/>
<feature type="compositionally biased region" description="Low complexity" evidence="2">
    <location>
        <begin position="308"/>
        <end position="318"/>
    </location>
</feature>
<dbReference type="InParanoid" id="A2EMA4"/>
<keyword evidence="1" id="KW-0175">Coiled coil</keyword>
<dbReference type="RefSeq" id="XP_001318439.1">
    <property type="nucleotide sequence ID" value="XM_001318404.1"/>
</dbReference>
<dbReference type="AlphaFoldDB" id="A2EMA4"/>